<name>A0A395N2L1_9HYPO</name>
<dbReference type="CDD" id="cd12148">
    <property type="entry name" value="fungal_TF_MHR"/>
    <property type="match status" value="1"/>
</dbReference>
<dbReference type="EMBL" id="PXXK01000028">
    <property type="protein sequence ID" value="RFN54321.1"/>
    <property type="molecule type" value="Genomic_DNA"/>
</dbReference>
<dbReference type="Pfam" id="PF04082">
    <property type="entry name" value="Fungal_trans"/>
    <property type="match status" value="1"/>
</dbReference>
<gene>
    <name evidence="6" type="ORF">FIE12Z_1447</name>
</gene>
<dbReference type="PANTHER" id="PTHR34853">
    <property type="match status" value="1"/>
</dbReference>
<dbReference type="PANTHER" id="PTHR34853:SF5">
    <property type="entry name" value="LIP-DOMAIN-CONTAINING PROTEIN-RELATED"/>
    <property type="match status" value="1"/>
</dbReference>
<accession>A0A395N2L1</accession>
<proteinExistence type="predicted"/>
<evidence type="ECO:0000256" key="1">
    <source>
        <dbReference type="ARBA" id="ARBA00022801"/>
    </source>
</evidence>
<evidence type="ECO:0000313" key="7">
    <source>
        <dbReference type="Proteomes" id="UP000265631"/>
    </source>
</evidence>
<dbReference type="Proteomes" id="UP000265631">
    <property type="component" value="Unassembled WGS sequence"/>
</dbReference>
<keyword evidence="7" id="KW-1185">Reference proteome</keyword>
<feature type="compositionally biased region" description="Low complexity" evidence="3">
    <location>
        <begin position="532"/>
        <end position="550"/>
    </location>
</feature>
<evidence type="ECO:0000256" key="4">
    <source>
        <dbReference type="SAM" id="SignalP"/>
    </source>
</evidence>
<reference evidence="6 7" key="1">
    <citation type="journal article" date="2018" name="PLoS Pathog.">
        <title>Evolution of structural diversity of trichothecenes, a family of toxins produced by plant pathogenic and entomopathogenic fungi.</title>
        <authorList>
            <person name="Proctor R.H."/>
            <person name="McCormick S.P."/>
            <person name="Kim H.S."/>
            <person name="Cardoza R.E."/>
            <person name="Stanley A.M."/>
            <person name="Lindo L."/>
            <person name="Kelly A."/>
            <person name="Brown D.W."/>
            <person name="Lee T."/>
            <person name="Vaughan M.M."/>
            <person name="Alexander N.J."/>
            <person name="Busman M."/>
            <person name="Gutierrez S."/>
        </authorList>
    </citation>
    <scope>NUCLEOTIDE SEQUENCE [LARGE SCALE GENOMIC DNA]</scope>
    <source>
        <strain evidence="6 7">NRRL 13405</strain>
    </source>
</reference>
<protein>
    <submittedName>
        <fullName evidence="6">Trichothecene c-3 deacetylase</fullName>
    </submittedName>
</protein>
<dbReference type="AlphaFoldDB" id="A0A395N2L1"/>
<dbReference type="InterPro" id="IPR007219">
    <property type="entry name" value="XnlR_reg_dom"/>
</dbReference>
<feature type="region of interest" description="Disordered" evidence="3">
    <location>
        <begin position="524"/>
        <end position="551"/>
    </location>
</feature>
<dbReference type="Pfam" id="PF03583">
    <property type="entry name" value="LIP"/>
    <property type="match status" value="1"/>
</dbReference>
<evidence type="ECO:0000259" key="5">
    <source>
        <dbReference type="Pfam" id="PF04082"/>
    </source>
</evidence>
<feature type="chain" id="PRO_5017377379" evidence="4">
    <location>
        <begin position="20"/>
        <end position="1039"/>
    </location>
</feature>
<keyword evidence="4" id="KW-0732">Signal</keyword>
<dbReference type="GO" id="GO:0016042">
    <property type="term" value="P:lipid catabolic process"/>
    <property type="evidence" value="ECO:0007669"/>
    <property type="project" value="InterPro"/>
</dbReference>
<dbReference type="GO" id="GO:0006351">
    <property type="term" value="P:DNA-templated transcription"/>
    <property type="evidence" value="ECO:0007669"/>
    <property type="project" value="InterPro"/>
</dbReference>
<dbReference type="GO" id="GO:0008270">
    <property type="term" value="F:zinc ion binding"/>
    <property type="evidence" value="ECO:0007669"/>
    <property type="project" value="InterPro"/>
</dbReference>
<dbReference type="InterPro" id="IPR029058">
    <property type="entry name" value="AB_hydrolase_fold"/>
</dbReference>
<sequence length="1039" mass="115432">MTFLRLVAFLNLWLGFVSAVPNPLFDQSESLSEPIPPSQDPWYTAPPGFANKAPGTVLRVRLAPGNLTSITVNSSASYNILYRTTDSHFKPTWAVTTLFVPKLGANSAAQQNALLSFQVPYDSPDVDASPSYSVYSASNESSAGYTAALGAGLYVSVPDYEGPLGAFTAGIISGHATLDSIRAVLSLDLGLTNTSRVALWGYSGGALASEWASELAVQYAPDLTSGTILGAALGAPPVNVTTLMKSVNREAAAGLIPNALFGLTAQYPDVRKYLVSKLNTVGEYNKTGFSAAERFTITESGTTYANQDINNYFQNGTDVLNDPKILALVNREGVMGYYGVPGWPLFIYQAIPDEITKISETDALVERYCGVGADIFLERNSVGSHYEEADNSYGAAVQWLTDLFNENQVPESKDAQIESLKRKLSDNNEDSTGLNRLYELMRDRPADEALAIFNSIRRGNAPDDIVRRVEHGDVLLQLNLMPEVRYRYEFPFRKEMPAYLLRSQSRYLRSFLFKPPFPVSGSASEPASDAHSASSLGSRKPPSSSRLPPSDCYTKPYSAVTLVEPLLTDADISRWTSVPSTPAFLQRLMQTYLLHTWPVFTHFHKGLFLLDLRAGRRRFCSSLLVNVILAAACHVAPELSRRNEYWDPTNYGYLFLAETRRLLELEGGRDRLTTIQALLVLNQTINEQAMDEVSQGYLTQAVDMAKRMGLLGPVTSPHGADWRVAREFTAWAVFSWQAIVSYAKKIPPMLNDEPRTPFPDPSHDSAWYDELWVRYPLCNVVVPALFPATYHAQLKFRVILRDLASKIASQGPDERLSLHHRARFYSRLASWYDELPASLQAEYAALPSQLGVHFQYWAVITSLFEDLDPADKVKLTLQGQSVREIAQGARYNFEIVLRIYYLRHGFDMYNTWAFFFLTNLCFLAIGELHASIEAGSDEADATRSTLILASKGMSTQARCYYLAEAMLRTVCMQMDSGDVLLLGQYTSFQDLHDAEATAQRLNIVKSGWQQNMVLREKSGIREMSVADGVEDESEEEIVP</sequence>
<dbReference type="InterPro" id="IPR005152">
    <property type="entry name" value="Lipase_secreted"/>
</dbReference>
<evidence type="ECO:0000256" key="2">
    <source>
        <dbReference type="ARBA" id="ARBA00023242"/>
    </source>
</evidence>
<dbReference type="GO" id="GO:0003677">
    <property type="term" value="F:DNA binding"/>
    <property type="evidence" value="ECO:0007669"/>
    <property type="project" value="InterPro"/>
</dbReference>
<feature type="domain" description="Xylanolytic transcriptional activator regulatory" evidence="5">
    <location>
        <begin position="590"/>
        <end position="776"/>
    </location>
</feature>
<feature type="signal peptide" evidence="4">
    <location>
        <begin position="1"/>
        <end position="19"/>
    </location>
</feature>
<evidence type="ECO:0000313" key="6">
    <source>
        <dbReference type="EMBL" id="RFN54321.1"/>
    </source>
</evidence>
<comment type="caution">
    <text evidence="6">The sequence shown here is derived from an EMBL/GenBank/DDBJ whole genome shotgun (WGS) entry which is preliminary data.</text>
</comment>
<dbReference type="Gene3D" id="1.10.260.130">
    <property type="match status" value="1"/>
</dbReference>
<dbReference type="Gene3D" id="3.40.50.1820">
    <property type="entry name" value="alpha/beta hydrolase"/>
    <property type="match status" value="1"/>
</dbReference>
<organism evidence="6 7">
    <name type="scientific">Fusarium flagelliforme</name>
    <dbReference type="NCBI Taxonomy" id="2675880"/>
    <lineage>
        <taxon>Eukaryota</taxon>
        <taxon>Fungi</taxon>
        <taxon>Dikarya</taxon>
        <taxon>Ascomycota</taxon>
        <taxon>Pezizomycotina</taxon>
        <taxon>Sordariomycetes</taxon>
        <taxon>Hypocreomycetidae</taxon>
        <taxon>Hypocreales</taxon>
        <taxon>Nectriaceae</taxon>
        <taxon>Fusarium</taxon>
        <taxon>Fusarium incarnatum-equiseti species complex</taxon>
    </lineage>
</organism>
<keyword evidence="2" id="KW-0539">Nucleus</keyword>
<dbReference type="SUPFAM" id="SSF53474">
    <property type="entry name" value="alpha/beta-Hydrolases"/>
    <property type="match status" value="1"/>
</dbReference>
<dbReference type="GO" id="GO:0004806">
    <property type="term" value="F:triacylglycerol lipase activity"/>
    <property type="evidence" value="ECO:0007669"/>
    <property type="project" value="InterPro"/>
</dbReference>
<evidence type="ECO:0000256" key="3">
    <source>
        <dbReference type="SAM" id="MobiDB-lite"/>
    </source>
</evidence>
<keyword evidence="1" id="KW-0378">Hydrolase</keyword>